<dbReference type="AlphaFoldDB" id="A0A6L8VLK4"/>
<keyword evidence="1" id="KW-0472">Membrane</keyword>
<keyword evidence="1" id="KW-0812">Transmembrane</keyword>
<gene>
    <name evidence="2" type="ORF">GS660_16085</name>
</gene>
<evidence type="ECO:0000313" key="2">
    <source>
        <dbReference type="EMBL" id="MZQ90616.1"/>
    </source>
</evidence>
<dbReference type="EMBL" id="WWNR01000011">
    <property type="protein sequence ID" value="MZQ90616.1"/>
    <property type="molecule type" value="Genomic_DNA"/>
</dbReference>
<evidence type="ECO:0000256" key="1">
    <source>
        <dbReference type="SAM" id="Phobius"/>
    </source>
</evidence>
<organism evidence="2 3">
    <name type="scientific">Frigidibacter albus</name>
    <dbReference type="NCBI Taxonomy" id="1465486"/>
    <lineage>
        <taxon>Bacteria</taxon>
        <taxon>Pseudomonadati</taxon>
        <taxon>Pseudomonadota</taxon>
        <taxon>Alphaproteobacteria</taxon>
        <taxon>Rhodobacterales</taxon>
        <taxon>Paracoccaceae</taxon>
        <taxon>Frigidibacter</taxon>
    </lineage>
</organism>
<proteinExistence type="predicted"/>
<accession>A0A6L8VLK4</accession>
<reference evidence="2 3" key="1">
    <citation type="submission" date="2020-01" db="EMBL/GenBank/DDBJ databases">
        <title>Frigidibacter albus SP32T (=CGMCC 1.13995T).</title>
        <authorList>
            <person name="Liao X."/>
        </authorList>
    </citation>
    <scope>NUCLEOTIDE SEQUENCE [LARGE SCALE GENOMIC DNA]</scope>
    <source>
        <strain evidence="2 3">SP32</strain>
    </source>
</reference>
<dbReference type="OrthoDB" id="7869508at2"/>
<protein>
    <submittedName>
        <fullName evidence="2">TrgA family protein</fullName>
    </submittedName>
</protein>
<dbReference type="InterPro" id="IPR047784">
    <property type="entry name" value="TrgA"/>
</dbReference>
<keyword evidence="3" id="KW-1185">Reference proteome</keyword>
<evidence type="ECO:0000313" key="3">
    <source>
        <dbReference type="Proteomes" id="UP000477083"/>
    </source>
</evidence>
<name>A0A6L8VLK4_9RHOB</name>
<dbReference type="NCBIfam" id="NF033773">
    <property type="entry name" value="tellur_TrgA"/>
    <property type="match status" value="1"/>
</dbReference>
<dbReference type="Proteomes" id="UP000477083">
    <property type="component" value="Unassembled WGS sequence"/>
</dbReference>
<sequence>MPTAAKLIAAIALAALGVFASWAVTPHLPEGTRPGYLWAIAGGTGVLVGWRSLGPDARGALMAAVSAGLKAMAIMVFIVLFIVSFIEMIERSLQKLYDGPVHALQSMFGLMLDNAMLLLHPDVAGLLLIGGMLAGGLAHRAARSWR</sequence>
<comment type="caution">
    <text evidence="2">The sequence shown here is derived from an EMBL/GenBank/DDBJ whole genome shotgun (WGS) entry which is preliminary data.</text>
</comment>
<keyword evidence="1" id="KW-1133">Transmembrane helix</keyword>
<feature type="transmembrane region" description="Helical" evidence="1">
    <location>
        <begin position="117"/>
        <end position="138"/>
    </location>
</feature>
<feature type="transmembrane region" description="Helical" evidence="1">
    <location>
        <begin position="60"/>
        <end position="86"/>
    </location>
</feature>
<dbReference type="RefSeq" id="WP_161348002.1">
    <property type="nucleotide sequence ID" value="NZ_BMGW01000011.1"/>
</dbReference>
<feature type="transmembrane region" description="Helical" evidence="1">
    <location>
        <begin position="36"/>
        <end position="53"/>
    </location>
</feature>